<dbReference type="GO" id="GO:0005634">
    <property type="term" value="C:nucleus"/>
    <property type="evidence" value="ECO:0007669"/>
    <property type="project" value="TreeGrafter"/>
</dbReference>
<dbReference type="PANTHER" id="PTHR11079">
    <property type="entry name" value="CYTOSINE DEAMINASE FAMILY MEMBER"/>
    <property type="match status" value="1"/>
</dbReference>
<dbReference type="AlphaFoldDB" id="M7PAG0"/>
<feature type="domain" description="CMP/dCMP-type deaminase" evidence="3">
    <location>
        <begin position="151"/>
        <end position="278"/>
    </location>
</feature>
<organism evidence="4 5">
    <name type="scientific">Pneumocystis murina (strain B123)</name>
    <name type="common">Mouse pneumocystis pneumonia agent</name>
    <name type="synonym">Pneumocystis carinii f. sp. muris</name>
    <dbReference type="NCBI Taxonomy" id="1069680"/>
    <lineage>
        <taxon>Eukaryota</taxon>
        <taxon>Fungi</taxon>
        <taxon>Dikarya</taxon>
        <taxon>Ascomycota</taxon>
        <taxon>Taphrinomycotina</taxon>
        <taxon>Pneumocystomycetes</taxon>
        <taxon>Pneumocystaceae</taxon>
        <taxon>Pneumocystis</taxon>
    </lineage>
</organism>
<dbReference type="GeneID" id="19894669"/>
<dbReference type="CDD" id="cd01285">
    <property type="entry name" value="nucleoside_deaminase"/>
    <property type="match status" value="1"/>
</dbReference>
<dbReference type="PANTHER" id="PTHR11079:SF156">
    <property type="entry name" value="INACTIVE TRNA-SPECIFIC ADENOSINE DEAMINASE-LIKE PROTEIN 3-RELATED"/>
    <property type="match status" value="1"/>
</dbReference>
<dbReference type="InterPro" id="IPR002125">
    <property type="entry name" value="CMP_dCMP_dom"/>
</dbReference>
<dbReference type="GO" id="GO:0030234">
    <property type="term" value="F:enzyme regulator activity"/>
    <property type="evidence" value="ECO:0007669"/>
    <property type="project" value="EnsemblFungi"/>
</dbReference>
<dbReference type="SUPFAM" id="SSF53927">
    <property type="entry name" value="Cytidine deaminase-like"/>
    <property type="match status" value="1"/>
</dbReference>
<dbReference type="EMBL" id="AFWA02000003">
    <property type="protein sequence ID" value="EMR10825.1"/>
    <property type="molecule type" value="Genomic_DNA"/>
</dbReference>
<evidence type="ECO:0000256" key="1">
    <source>
        <dbReference type="ARBA" id="ARBA00022694"/>
    </source>
</evidence>
<dbReference type="Proteomes" id="UP000011958">
    <property type="component" value="Unassembled WGS sequence"/>
</dbReference>
<dbReference type="Gene3D" id="3.40.140.10">
    <property type="entry name" value="Cytidine Deaminase, domain 2"/>
    <property type="match status" value="1"/>
</dbReference>
<keyword evidence="1" id="KW-0819">tRNA processing</keyword>
<comment type="similarity">
    <text evidence="2">Belongs to the cytidine and deoxycytidylate deaminase family. ADAT3 subfamily.</text>
</comment>
<gene>
    <name evidence="4" type="ORF">PNEG_00971</name>
</gene>
<comment type="caution">
    <text evidence="4">The sequence shown here is derived from an EMBL/GenBank/DDBJ whole genome shotgun (WGS) entry which is preliminary data.</text>
</comment>
<dbReference type="InterPro" id="IPR016193">
    <property type="entry name" value="Cytidine_deaminase-like"/>
</dbReference>
<protein>
    <recommendedName>
        <fullName evidence="3">CMP/dCMP-type deaminase domain-containing protein</fullName>
    </recommendedName>
</protein>
<evidence type="ECO:0000313" key="4">
    <source>
        <dbReference type="EMBL" id="EMR10825.1"/>
    </source>
</evidence>
<dbReference type="HOGENOM" id="CLU_013817_2_0_1"/>
<dbReference type="PROSITE" id="PS51747">
    <property type="entry name" value="CYT_DCMP_DEAMINASES_2"/>
    <property type="match status" value="1"/>
</dbReference>
<dbReference type="VEuPathDB" id="FungiDB:PNEG_00971"/>
<evidence type="ECO:0000259" key="3">
    <source>
        <dbReference type="PROSITE" id="PS51747"/>
    </source>
</evidence>
<dbReference type="GO" id="GO:0052717">
    <property type="term" value="F:tRNA-specific adenosine-34 deaminase activity"/>
    <property type="evidence" value="ECO:0007669"/>
    <property type="project" value="TreeGrafter"/>
</dbReference>
<reference evidence="5" key="1">
    <citation type="journal article" date="2016" name="Nat. Commun.">
        <title>Genome analysis of three Pneumocystis species reveals adaptation mechanisms to life exclusively in mammalian hosts.</title>
        <authorList>
            <person name="Ma L."/>
            <person name="Chen Z."/>
            <person name="Huang D.W."/>
            <person name="Kutty G."/>
            <person name="Ishihara M."/>
            <person name="Wang H."/>
            <person name="Abouelleil A."/>
            <person name="Bishop L."/>
            <person name="Davey E."/>
            <person name="Deng R."/>
            <person name="Deng X."/>
            <person name="Fan L."/>
            <person name="Fantoni G."/>
            <person name="Fitzgerald M."/>
            <person name="Gogineni E."/>
            <person name="Goldberg J.M."/>
            <person name="Handley G."/>
            <person name="Hu X."/>
            <person name="Huber C."/>
            <person name="Jiao X."/>
            <person name="Jones K."/>
            <person name="Levin J.Z."/>
            <person name="Liu Y."/>
            <person name="Macdonald P."/>
            <person name="Melnikov A."/>
            <person name="Raley C."/>
            <person name="Sassi M."/>
            <person name="Sherman B.T."/>
            <person name="Song X."/>
            <person name="Sykes S."/>
            <person name="Tran B."/>
            <person name="Walsh L."/>
            <person name="Xia Y."/>
            <person name="Yang J."/>
            <person name="Young S."/>
            <person name="Zeng Q."/>
            <person name="Zheng X."/>
            <person name="Stephens R."/>
            <person name="Nusbaum C."/>
            <person name="Birren B.W."/>
            <person name="Azadi P."/>
            <person name="Lempicki R.A."/>
            <person name="Cuomo C.A."/>
            <person name="Kovacs J.A."/>
        </authorList>
    </citation>
    <scope>NUCLEOTIDE SEQUENCE [LARGE SCALE GENOMIC DNA]</scope>
    <source>
        <strain evidence="5">B123</strain>
    </source>
</reference>
<evidence type="ECO:0000256" key="2">
    <source>
        <dbReference type="ARBA" id="ARBA00038160"/>
    </source>
</evidence>
<dbReference type="OrthoDB" id="3180714at2759"/>
<proteinExistence type="inferred from homology"/>
<dbReference type="OMA" id="QHWPTSF"/>
<dbReference type="eggNOG" id="KOG2771">
    <property type="taxonomic scope" value="Eukaryota"/>
</dbReference>
<sequence length="296" mass="34899">MTYECHISPERMEKWPFYRVRSNVERRQFETVDVFVGIIDKKETRSIIKFIEESLPYETLDLSYLKRLRKINKNDRNDMLEVILHSTKDLSLEELEKRLKEQSINIEVRIAQVSKYAPLTYEQFNAWGVLWPLHFRKNILKSVDFTDTTLLKLKKLMNHTWNLANKSKEIKIATIFVDLDLNVIVSCIDLRLSSKNPLKHSIINSITEIESSKKDLFYLCKDLIVITTHEPCVMCCMALVHSRVLRVFYSINMPKTGGLESNYHIHGRNELNHRYEAYGGFIVENMQFIIDEKIHA</sequence>
<name>M7PAG0_PNEMU</name>
<dbReference type="STRING" id="1069680.M7PAG0"/>
<dbReference type="GO" id="GO:0052718">
    <property type="term" value="C:tRNA-specific adenosine-34 deaminase complex"/>
    <property type="evidence" value="ECO:0007669"/>
    <property type="project" value="EnsemblFungi"/>
</dbReference>
<evidence type="ECO:0000313" key="5">
    <source>
        <dbReference type="Proteomes" id="UP000011958"/>
    </source>
</evidence>
<keyword evidence="5" id="KW-1185">Reference proteome</keyword>
<dbReference type="Pfam" id="PF00383">
    <property type="entry name" value="dCMP_cyt_deam_1"/>
    <property type="match status" value="1"/>
</dbReference>
<dbReference type="RefSeq" id="XP_007872885.1">
    <property type="nucleotide sequence ID" value="XM_007874694.1"/>
</dbReference>
<dbReference type="GO" id="GO:0005737">
    <property type="term" value="C:cytoplasm"/>
    <property type="evidence" value="ECO:0007669"/>
    <property type="project" value="TreeGrafter"/>
</dbReference>
<accession>M7PAG0</accession>
<dbReference type="GO" id="GO:0002100">
    <property type="term" value="P:tRNA wobble adenosine to inosine editing"/>
    <property type="evidence" value="ECO:0007669"/>
    <property type="project" value="EnsemblFungi"/>
</dbReference>